<feature type="region of interest" description="Disordered" evidence="1">
    <location>
        <begin position="163"/>
        <end position="324"/>
    </location>
</feature>
<dbReference type="PATRIC" id="fig|1304284.3.peg.6"/>
<proteinExistence type="predicted"/>
<dbReference type="InterPro" id="IPR012854">
    <property type="entry name" value="Cu_amine_oxidase-like_N"/>
</dbReference>
<evidence type="ECO:0000313" key="4">
    <source>
        <dbReference type="Proteomes" id="UP000013378"/>
    </source>
</evidence>
<keyword evidence="4" id="KW-1185">Reference proteome</keyword>
<evidence type="ECO:0000259" key="2">
    <source>
        <dbReference type="Pfam" id="PF07833"/>
    </source>
</evidence>
<evidence type="ECO:0000313" key="3">
    <source>
        <dbReference type="EMBL" id="EOD01900.1"/>
    </source>
</evidence>
<dbReference type="SUPFAM" id="SSF55383">
    <property type="entry name" value="Copper amine oxidase, domain N"/>
    <property type="match status" value="1"/>
</dbReference>
<feature type="compositionally biased region" description="Acidic residues" evidence="1">
    <location>
        <begin position="286"/>
        <end position="324"/>
    </location>
</feature>
<feature type="compositionally biased region" description="Acidic residues" evidence="1">
    <location>
        <begin position="163"/>
        <end position="223"/>
    </location>
</feature>
<accession>R1CHZ1</accession>
<dbReference type="eggNOG" id="COG0457">
    <property type="taxonomic scope" value="Bacteria"/>
</dbReference>
<organism evidence="3 4">
    <name type="scientific">Caldisalinibacter kiritimatiensis</name>
    <dbReference type="NCBI Taxonomy" id="1304284"/>
    <lineage>
        <taxon>Bacteria</taxon>
        <taxon>Bacillati</taxon>
        <taxon>Bacillota</taxon>
        <taxon>Tissierellia</taxon>
        <taxon>Tissierellales</taxon>
        <taxon>Thermohalobacteraceae</taxon>
        <taxon>Caldisalinibacter</taxon>
    </lineage>
</organism>
<dbReference type="Pfam" id="PF07833">
    <property type="entry name" value="Cu_amine_oxidN1"/>
    <property type="match status" value="1"/>
</dbReference>
<comment type="caution">
    <text evidence="3">The sequence shown here is derived from an EMBL/GenBank/DDBJ whole genome shotgun (WGS) entry which is preliminary data.</text>
</comment>
<name>R1CHZ1_9FIRM</name>
<sequence>MEQQKAELKSQMRNVKQQMKQVIRNRYTKEEWEQLQQAAEEIEGEDEGLSILPVENIFIENVDVKFDTPPVIKTGRTLIPVRAITEGFGANVEWNGEERKVTITRDDVEIVLQIDSSEVLVNGEESTIDVPSSIYSNRTYVPLRFILETFKLSVNWDGETETIEIEEDEEESEVVEDTDDAATESEEEATEEETTEETTTEEDVTETTQEDEEGTTEDSESTDETNQNTEETTEESETTENDSTVNEENTEEEQTSNEESTTEETNDTSNTTEENTQTDESQSTDSTEDSTTEEDTTETVEDTTTEQDSSDTTTEADEEVTIIE</sequence>
<dbReference type="Gene3D" id="3.30.457.10">
    <property type="entry name" value="Copper amine oxidase-like, N-terminal domain"/>
    <property type="match status" value="1"/>
</dbReference>
<feature type="compositionally biased region" description="Acidic residues" evidence="1">
    <location>
        <begin position="248"/>
        <end position="266"/>
    </location>
</feature>
<dbReference type="EMBL" id="ARZA01000001">
    <property type="protein sequence ID" value="EOD01900.1"/>
    <property type="molecule type" value="Genomic_DNA"/>
</dbReference>
<feature type="domain" description="Copper amine oxidase-like N-terminal" evidence="2">
    <location>
        <begin position="59"/>
        <end position="165"/>
    </location>
</feature>
<dbReference type="OrthoDB" id="2379109at2"/>
<feature type="compositionally biased region" description="Low complexity" evidence="1">
    <location>
        <begin position="267"/>
        <end position="285"/>
    </location>
</feature>
<dbReference type="Proteomes" id="UP000013378">
    <property type="component" value="Unassembled WGS sequence"/>
</dbReference>
<reference evidence="3 4" key="1">
    <citation type="journal article" date="2015" name="Geomicrobiol. J.">
        <title>Caldisalinibacter kiritimatiensis gen. nov., sp. nov., a moderately thermohalophilic thiosulfate-reducing bacterium from a hypersaline microbial mat.</title>
        <authorList>
            <person name="Ben Hania W."/>
            <person name="Joseph M."/>
            <person name="Fiebig A."/>
            <person name="Bunk B."/>
            <person name="Klenk H.-P."/>
            <person name="Fardeau M.-L."/>
            <person name="Spring S."/>
        </authorList>
    </citation>
    <scope>NUCLEOTIDE SEQUENCE [LARGE SCALE GENOMIC DNA]</scope>
    <source>
        <strain evidence="3 4">L21-TH-D2</strain>
    </source>
</reference>
<dbReference type="RefSeq" id="WP_006305117.1">
    <property type="nucleotide sequence ID" value="NZ_ARZA01000001.1"/>
</dbReference>
<dbReference type="AlphaFoldDB" id="R1CHZ1"/>
<gene>
    <name evidence="3" type="ORF">L21TH_0006</name>
</gene>
<feature type="compositionally biased region" description="Acidic residues" evidence="1">
    <location>
        <begin position="231"/>
        <end position="240"/>
    </location>
</feature>
<evidence type="ECO:0000256" key="1">
    <source>
        <dbReference type="SAM" id="MobiDB-lite"/>
    </source>
</evidence>
<dbReference type="InterPro" id="IPR036582">
    <property type="entry name" value="Mao_N_sf"/>
</dbReference>
<dbReference type="STRING" id="1304284.L21TH_0006"/>
<protein>
    <submittedName>
        <fullName evidence="3">N-acetylmuramoyl-L-alanine amidase</fullName>
    </submittedName>
</protein>